<dbReference type="SUPFAM" id="SSF53271">
    <property type="entry name" value="PRTase-like"/>
    <property type="match status" value="1"/>
</dbReference>
<dbReference type="Gene3D" id="3.40.50.2020">
    <property type="match status" value="1"/>
</dbReference>
<protein>
    <submittedName>
        <fullName evidence="2">Phosphoribosyltransferase</fullName>
    </submittedName>
</protein>
<sequence length="189" mass="20517">METNYELTIGHLKRTLPIIPISDTTAIASFVLLGDAELAHYAAQELAKRIDVPFDYLVTIESKGIPLAQEMSRITDHEKYFVLRKSVKAYMENPIAIGVRSITTAHGQKLVLDGNDAKQLKDKRVVIVDDVISTGGSIASAEQLLSKVGANVVGKCAILAEGDAAQRIDCVYLEHLPLFDVKGAKISAN</sequence>
<evidence type="ECO:0000259" key="1">
    <source>
        <dbReference type="Pfam" id="PF00156"/>
    </source>
</evidence>
<feature type="domain" description="Phosphoribosyltransferase" evidence="1">
    <location>
        <begin position="37"/>
        <end position="168"/>
    </location>
</feature>
<keyword evidence="2" id="KW-0808">Transferase</keyword>
<keyword evidence="3" id="KW-1185">Reference proteome</keyword>
<evidence type="ECO:0000313" key="3">
    <source>
        <dbReference type="Proteomes" id="UP000051581"/>
    </source>
</evidence>
<proteinExistence type="predicted"/>
<dbReference type="PATRIC" id="fig|1423808.3.peg.1352"/>
<dbReference type="Pfam" id="PF00156">
    <property type="entry name" value="Pribosyltran"/>
    <property type="match status" value="1"/>
</dbReference>
<comment type="caution">
    <text evidence="2">The sequence shown here is derived from an EMBL/GenBank/DDBJ whole genome shotgun (WGS) entry which is preliminary data.</text>
</comment>
<dbReference type="NCBIfam" id="NF005592">
    <property type="entry name" value="PRK07322.1"/>
    <property type="match status" value="1"/>
</dbReference>
<dbReference type="RefSeq" id="WP_057826154.1">
    <property type="nucleotide sequence ID" value="NZ_AZEA01000022.1"/>
</dbReference>
<keyword evidence="2" id="KW-0328">Glycosyltransferase</keyword>
<dbReference type="EMBL" id="AZEA01000022">
    <property type="protein sequence ID" value="KRK87367.1"/>
    <property type="molecule type" value="Genomic_DNA"/>
</dbReference>
<dbReference type="PANTHER" id="PTHR43218:SF1">
    <property type="entry name" value="PHOSPHORIBOSYLTRANSFERASE"/>
    <property type="match status" value="1"/>
</dbReference>
<gene>
    <name evidence="2" type="ORF">FD17_GL001340</name>
</gene>
<name>A0A0R1L7B2_9LACO</name>
<dbReference type="InterPro" id="IPR029057">
    <property type="entry name" value="PRTase-like"/>
</dbReference>
<organism evidence="2 3">
    <name type="scientific">Lentilactobacillus sunkii DSM 19904</name>
    <dbReference type="NCBI Taxonomy" id="1423808"/>
    <lineage>
        <taxon>Bacteria</taxon>
        <taxon>Bacillati</taxon>
        <taxon>Bacillota</taxon>
        <taxon>Bacilli</taxon>
        <taxon>Lactobacillales</taxon>
        <taxon>Lactobacillaceae</taxon>
        <taxon>Lentilactobacillus</taxon>
    </lineage>
</organism>
<dbReference type="AlphaFoldDB" id="A0A0R1L7B2"/>
<evidence type="ECO:0000313" key="2">
    <source>
        <dbReference type="EMBL" id="KRK87367.1"/>
    </source>
</evidence>
<dbReference type="InterPro" id="IPR000836">
    <property type="entry name" value="PRTase_dom"/>
</dbReference>
<dbReference type="Proteomes" id="UP000051581">
    <property type="component" value="Unassembled WGS sequence"/>
</dbReference>
<dbReference type="PANTHER" id="PTHR43218">
    <property type="entry name" value="PHOSPHORIBOSYLTRANSFERASE-RELATED"/>
    <property type="match status" value="1"/>
</dbReference>
<dbReference type="CDD" id="cd06223">
    <property type="entry name" value="PRTases_typeI"/>
    <property type="match status" value="1"/>
</dbReference>
<reference evidence="2 3" key="1">
    <citation type="journal article" date="2015" name="Genome Announc.">
        <title>Expanding the biotechnology potential of lactobacilli through comparative genomics of 213 strains and associated genera.</title>
        <authorList>
            <person name="Sun Z."/>
            <person name="Harris H.M."/>
            <person name="McCann A."/>
            <person name="Guo C."/>
            <person name="Argimon S."/>
            <person name="Zhang W."/>
            <person name="Yang X."/>
            <person name="Jeffery I.B."/>
            <person name="Cooney J.C."/>
            <person name="Kagawa T.F."/>
            <person name="Liu W."/>
            <person name="Song Y."/>
            <person name="Salvetti E."/>
            <person name="Wrobel A."/>
            <person name="Rasinkangas P."/>
            <person name="Parkhill J."/>
            <person name="Rea M.C."/>
            <person name="O'Sullivan O."/>
            <person name="Ritari J."/>
            <person name="Douillard F.P."/>
            <person name="Paul Ross R."/>
            <person name="Yang R."/>
            <person name="Briner A.E."/>
            <person name="Felis G.E."/>
            <person name="de Vos W.M."/>
            <person name="Barrangou R."/>
            <person name="Klaenhammer T.R."/>
            <person name="Caufield P.W."/>
            <person name="Cui Y."/>
            <person name="Zhang H."/>
            <person name="O'Toole P.W."/>
        </authorList>
    </citation>
    <scope>NUCLEOTIDE SEQUENCE [LARGE SCALE GENOMIC DNA]</scope>
    <source>
        <strain evidence="2 3">DSM 19904</strain>
    </source>
</reference>
<accession>A0A0R1L7B2</accession>
<dbReference type="OrthoDB" id="4213751at2"/>
<dbReference type="GO" id="GO:0016757">
    <property type="term" value="F:glycosyltransferase activity"/>
    <property type="evidence" value="ECO:0007669"/>
    <property type="project" value="UniProtKB-KW"/>
</dbReference>